<evidence type="ECO:0000256" key="3">
    <source>
        <dbReference type="ARBA" id="ARBA00022490"/>
    </source>
</evidence>
<evidence type="ECO:0000256" key="10">
    <source>
        <dbReference type="ARBA" id="ARBA00051883"/>
    </source>
</evidence>
<keyword evidence="5" id="KW-0489">Methyltransferase</keyword>
<evidence type="ECO:0000256" key="2">
    <source>
        <dbReference type="ARBA" id="ARBA00011245"/>
    </source>
</evidence>
<evidence type="ECO:0000256" key="4">
    <source>
        <dbReference type="ARBA" id="ARBA00022555"/>
    </source>
</evidence>
<evidence type="ECO:0000313" key="17">
    <source>
        <dbReference type="EMBL" id="WNY27547.1"/>
    </source>
</evidence>
<comment type="subunit">
    <text evidence="2">Monomer.</text>
</comment>
<evidence type="ECO:0000256" key="8">
    <source>
        <dbReference type="ARBA" id="ARBA00022694"/>
    </source>
</evidence>
<dbReference type="GO" id="GO:0160101">
    <property type="term" value="F:tRNA (guanine(10)-N2)-dimethyltransferase activity"/>
    <property type="evidence" value="ECO:0007669"/>
    <property type="project" value="UniProtKB-EC"/>
</dbReference>
<dbReference type="Gene3D" id="3.30.2130.30">
    <property type="match status" value="1"/>
</dbReference>
<dbReference type="InterPro" id="IPR004114">
    <property type="entry name" value="THUMP_dom"/>
</dbReference>
<dbReference type="GO" id="GO:0030488">
    <property type="term" value="P:tRNA methylation"/>
    <property type="evidence" value="ECO:0007669"/>
    <property type="project" value="TreeGrafter"/>
</dbReference>
<dbReference type="SUPFAM" id="SSF143437">
    <property type="entry name" value="THUMP domain-like"/>
    <property type="match status" value="1"/>
</dbReference>
<dbReference type="FunFam" id="3.40.50.150:FF:000251">
    <property type="entry name" value="Putative RNA methylase"/>
    <property type="match status" value="1"/>
</dbReference>
<dbReference type="PROSITE" id="PS51165">
    <property type="entry name" value="THUMP"/>
    <property type="match status" value="1"/>
</dbReference>
<gene>
    <name evidence="17" type="ORF">MsAm2_13490</name>
</gene>
<dbReference type="InterPro" id="IPR000241">
    <property type="entry name" value="RlmKL-like_Mtase"/>
</dbReference>
<keyword evidence="7" id="KW-0949">S-adenosyl-L-methionine</keyword>
<keyword evidence="8" id="KW-0819">tRNA processing</keyword>
<keyword evidence="4" id="KW-0820">tRNA-binding</keyword>
<dbReference type="GO" id="GO:0000049">
    <property type="term" value="F:tRNA binding"/>
    <property type="evidence" value="ECO:0007669"/>
    <property type="project" value="UniProtKB-KW"/>
</dbReference>
<evidence type="ECO:0000256" key="14">
    <source>
        <dbReference type="ARBA" id="ARBA00082665"/>
    </source>
</evidence>
<dbReference type="GeneID" id="89228774"/>
<dbReference type="CDD" id="cd02440">
    <property type="entry name" value="AdoMet_MTases"/>
    <property type="match status" value="1"/>
</dbReference>
<evidence type="ECO:0000256" key="12">
    <source>
        <dbReference type="ARBA" id="ARBA00061338"/>
    </source>
</evidence>
<feature type="domain" description="THUMP" evidence="16">
    <location>
        <begin position="56"/>
        <end position="163"/>
    </location>
</feature>
<evidence type="ECO:0000256" key="5">
    <source>
        <dbReference type="ARBA" id="ARBA00022603"/>
    </source>
</evidence>
<evidence type="ECO:0000259" key="16">
    <source>
        <dbReference type="PROSITE" id="PS51165"/>
    </source>
</evidence>
<dbReference type="AlphaFoldDB" id="A0AA96ZXY0"/>
<keyword evidence="3" id="KW-0963">Cytoplasm</keyword>
<dbReference type="GO" id="GO:0005737">
    <property type="term" value="C:cytoplasm"/>
    <property type="evidence" value="ECO:0007669"/>
    <property type="project" value="UniProtKB-SubCell"/>
</dbReference>
<evidence type="ECO:0000256" key="9">
    <source>
        <dbReference type="ARBA" id="ARBA00022884"/>
    </source>
</evidence>
<dbReference type="SUPFAM" id="SSF53335">
    <property type="entry name" value="S-adenosyl-L-methionine-dependent methyltransferases"/>
    <property type="match status" value="1"/>
</dbReference>
<evidence type="ECO:0000256" key="6">
    <source>
        <dbReference type="ARBA" id="ARBA00022679"/>
    </source>
</evidence>
<comment type="catalytic activity">
    <reaction evidence="10">
        <text>guanosine(10) in tRNA + 2 S-adenosyl-L-methionine = N(2)-dimethylguanosine(10) in tRNA + 2 S-adenosyl-L-homocysteine + 2 H(+)</text>
        <dbReference type="Rhea" id="RHEA:43124"/>
        <dbReference type="Rhea" id="RHEA-COMP:10355"/>
        <dbReference type="Rhea" id="RHEA-COMP:10358"/>
        <dbReference type="ChEBI" id="CHEBI:15378"/>
        <dbReference type="ChEBI" id="CHEBI:57856"/>
        <dbReference type="ChEBI" id="CHEBI:59789"/>
        <dbReference type="ChEBI" id="CHEBI:74269"/>
        <dbReference type="ChEBI" id="CHEBI:74513"/>
        <dbReference type="EC" id="2.1.1.213"/>
    </reaction>
</comment>
<evidence type="ECO:0000256" key="15">
    <source>
        <dbReference type="PROSITE-ProRule" id="PRU00529"/>
    </source>
</evidence>
<dbReference type="InterPro" id="IPR029063">
    <property type="entry name" value="SAM-dependent_MTases_sf"/>
</dbReference>
<comment type="function">
    <text evidence="11">Catalyzes the adenosylmethionine-dependent methylation of the exocyclic amino group (N(2)) of guanosine at position 10 of various tRNAs. Acts via a two-step process that leads to the formation of either N(2)-monomethyl (m(2)G) or N(2)-dimethylguanosine (m(2)(2)G).</text>
</comment>
<accession>A0AA96ZXY0</accession>
<comment type="subcellular location">
    <subcellularLocation>
        <location evidence="1">Cytoplasm</location>
    </subcellularLocation>
</comment>
<organism evidence="17 18">
    <name type="scientific">Methanolapillus ohkumae</name>
    <dbReference type="NCBI Taxonomy" id="3028298"/>
    <lineage>
        <taxon>Archaea</taxon>
        <taxon>Methanobacteriati</taxon>
        <taxon>Methanobacteriota</taxon>
        <taxon>Stenosarchaea group</taxon>
        <taxon>Methanomicrobia</taxon>
        <taxon>Methanosarcinales</taxon>
        <taxon>Methanosarcinaceae</taxon>
        <taxon>Methanolapillus</taxon>
    </lineage>
</organism>
<dbReference type="PANTHER" id="PTHR14911:SF21">
    <property type="entry name" value="N2-METHYLGUANOSINE TRNA METHYLTRANSFERASE"/>
    <property type="match status" value="1"/>
</dbReference>
<dbReference type="InterPro" id="IPR002052">
    <property type="entry name" value="DNA_methylase_N6_adenine_CS"/>
</dbReference>
<dbReference type="PROSITE" id="PS00092">
    <property type="entry name" value="N6_MTASE"/>
    <property type="match status" value="1"/>
</dbReference>
<keyword evidence="18" id="KW-1185">Reference proteome</keyword>
<dbReference type="EC" id="2.1.1.213" evidence="13"/>
<sequence length="368" mass="40728">MLYTFELSGEHQTLPVAEILGVLESRGLRSFIFAEYKQCLVLDISSESISDIEIFSLLKDDVANVLAMSHSISQVIGITEVDEEAVLHFAEQFPVGDYLKAGQTFAVRVRRLGDNSALKSLDIEGRIGGRIFRRGFRANLKNPEVVFRLTLSDKAVFGILVATVDRGSYEFRSPQRKPFFYPGVLMPRVARVLCNMAGVTKDSIVIDPFCGTAGILLEAGLLGARVFGTDAQEKIIAGADMNMSGYSITGELLPKEERSGGPVGSHIVYELIAGDACRMPFKDEIADVILTDPPYGRSAAIKAESLERLYSDSFLEMFRLLKKNKKAVVVSEIEVEVFAKNAGFEIQNTYKQRVHRSLTRTITVLEKK</sequence>
<dbReference type="EMBL" id="CP131061">
    <property type="protein sequence ID" value="WNY27547.1"/>
    <property type="molecule type" value="Genomic_DNA"/>
</dbReference>
<dbReference type="Pfam" id="PF01170">
    <property type="entry name" value="UPF0020"/>
    <property type="match status" value="1"/>
</dbReference>
<evidence type="ECO:0000256" key="7">
    <source>
        <dbReference type="ARBA" id="ARBA00022691"/>
    </source>
</evidence>
<proteinExistence type="inferred from homology"/>
<reference evidence="17 18" key="1">
    <citation type="submission" date="2023-07" db="EMBL/GenBank/DDBJ databases">
        <title>Closed genome sequence of Methanosarcinaceae archaeon Am2.</title>
        <authorList>
            <person name="Poehlein A."/>
            <person name="Protasov E."/>
            <person name="Platt K."/>
            <person name="Reeh H."/>
            <person name="Daniel R."/>
            <person name="Brune A."/>
        </authorList>
    </citation>
    <scope>NUCLEOTIDE SEQUENCE [LARGE SCALE GENOMIC DNA]</scope>
    <source>
        <strain evidence="17 18">Am2</strain>
    </source>
</reference>
<dbReference type="SMART" id="SM00981">
    <property type="entry name" value="THUMP"/>
    <property type="match status" value="1"/>
</dbReference>
<evidence type="ECO:0000256" key="1">
    <source>
        <dbReference type="ARBA" id="ARBA00004496"/>
    </source>
</evidence>
<evidence type="ECO:0000256" key="13">
    <source>
        <dbReference type="ARBA" id="ARBA00066936"/>
    </source>
</evidence>
<name>A0AA96ZXY0_9EURY</name>
<keyword evidence="9 15" id="KW-0694">RNA-binding</keyword>
<dbReference type="Proteomes" id="UP001304970">
    <property type="component" value="Chromosome"/>
</dbReference>
<dbReference type="Gene3D" id="3.40.50.150">
    <property type="entry name" value="Vaccinia Virus protein VP39"/>
    <property type="match status" value="1"/>
</dbReference>
<dbReference type="RefSeq" id="WP_338097511.1">
    <property type="nucleotide sequence ID" value="NZ_CP131061.1"/>
</dbReference>
<evidence type="ECO:0000313" key="18">
    <source>
        <dbReference type="Proteomes" id="UP001304970"/>
    </source>
</evidence>
<protein>
    <recommendedName>
        <fullName evidence="13">tRNA (guanine(10)-N(2))-dimethyltransferase</fullName>
        <ecNumber evidence="13">2.1.1.213</ecNumber>
    </recommendedName>
    <alternativeName>
        <fullName evidence="14">tRNA:G10 dimethyltransferase</fullName>
    </alternativeName>
</protein>
<dbReference type="PANTHER" id="PTHR14911">
    <property type="entry name" value="THUMP DOMAIN-CONTAINING"/>
    <property type="match status" value="1"/>
</dbReference>
<dbReference type="Pfam" id="PF02926">
    <property type="entry name" value="THUMP"/>
    <property type="match status" value="1"/>
</dbReference>
<comment type="similarity">
    <text evidence="12">Belongs to the methyltransferase superfamily. Trm-G10 family.</text>
</comment>
<evidence type="ECO:0000256" key="11">
    <source>
        <dbReference type="ARBA" id="ARBA00054380"/>
    </source>
</evidence>
<keyword evidence="6" id="KW-0808">Transferase</keyword>